<dbReference type="Gene3D" id="3.40.50.1820">
    <property type="entry name" value="alpha/beta hydrolase"/>
    <property type="match status" value="1"/>
</dbReference>
<accession>A0A840XA11</accession>
<organism evidence="2 3">
    <name type="scientific">Microcella frigidaquae</name>
    <dbReference type="NCBI Taxonomy" id="424758"/>
    <lineage>
        <taxon>Bacteria</taxon>
        <taxon>Bacillati</taxon>
        <taxon>Actinomycetota</taxon>
        <taxon>Actinomycetes</taxon>
        <taxon>Micrococcales</taxon>
        <taxon>Microbacteriaceae</taxon>
        <taxon>Microcella</taxon>
    </lineage>
</organism>
<feature type="compositionally biased region" description="Basic and acidic residues" evidence="1">
    <location>
        <begin position="414"/>
        <end position="428"/>
    </location>
</feature>
<evidence type="ECO:0000313" key="3">
    <source>
        <dbReference type="Proteomes" id="UP000552883"/>
    </source>
</evidence>
<keyword evidence="3" id="KW-1185">Reference proteome</keyword>
<dbReference type="EMBL" id="JACHBS010000001">
    <property type="protein sequence ID" value="MBB5618024.1"/>
    <property type="molecule type" value="Genomic_DNA"/>
</dbReference>
<feature type="region of interest" description="Disordered" evidence="1">
    <location>
        <begin position="409"/>
        <end position="428"/>
    </location>
</feature>
<evidence type="ECO:0000313" key="2">
    <source>
        <dbReference type="EMBL" id="MBB5618024.1"/>
    </source>
</evidence>
<dbReference type="InterPro" id="IPR029058">
    <property type="entry name" value="AB_hydrolase_fold"/>
</dbReference>
<sequence>MSDRGHDDAGSSLTVGVGVGIAIEELERLARLAEGSAEGAAQIALRLPPLRTGSSPGRDADLWQAQSSLQRSADRLSDLARALRTAAALYDNADREAARAIEVVASHAAAGAGLVLARLGLLVAPALLTATAAVAAGAALLTPEARRLLADRATVLLSDPRVVEVLRAGLSLVDDALLGALGIPPAAVAALGEGGLGVVRLDGAAALVGIAAAVAGARGTAPVLIDRVGGDRRRGGESTAVAPPGSLADRIGRLPDAEAPIVIERYTLPDGAPHVEVYIAGTDAHAALGGEQPWDMASNIALVAEQEASSLQAVRAALAAEGVTPGTSIVFTGYSQGGAIATLLAESGDYATAGLVTIGAPTGGIPVTGAYPAIVIEHRDDLVPVLSGLRRETTAVIVRADALPDVVPPGEALPAHDRDRYRATAERADQLDAPSLTDALARLPVPEGAGVRTAYTARRITVD</sequence>
<comment type="caution">
    <text evidence="2">The sequence shown here is derived from an EMBL/GenBank/DDBJ whole genome shotgun (WGS) entry which is preliminary data.</text>
</comment>
<dbReference type="AlphaFoldDB" id="A0A840XA11"/>
<proteinExistence type="predicted"/>
<dbReference type="SUPFAM" id="SSF53474">
    <property type="entry name" value="alpha/beta-Hydrolases"/>
    <property type="match status" value="1"/>
</dbReference>
<dbReference type="Proteomes" id="UP000552883">
    <property type="component" value="Unassembled WGS sequence"/>
</dbReference>
<dbReference type="RefSeq" id="WP_153981277.1">
    <property type="nucleotide sequence ID" value="NZ_BAAANZ010000005.1"/>
</dbReference>
<dbReference type="OrthoDB" id="4790882at2"/>
<reference evidence="2 3" key="1">
    <citation type="submission" date="2020-08" db="EMBL/GenBank/DDBJ databases">
        <title>Sequencing the genomes of 1000 actinobacteria strains.</title>
        <authorList>
            <person name="Klenk H.-P."/>
        </authorList>
    </citation>
    <scope>NUCLEOTIDE SEQUENCE [LARGE SCALE GENOMIC DNA]</scope>
    <source>
        <strain evidence="2 3">DSM 23889</strain>
    </source>
</reference>
<evidence type="ECO:0000256" key="1">
    <source>
        <dbReference type="SAM" id="MobiDB-lite"/>
    </source>
</evidence>
<gene>
    <name evidence="2" type="ORF">BJ959_001520</name>
</gene>
<protein>
    <submittedName>
        <fullName evidence="2">Uncharacterized protein</fullName>
    </submittedName>
</protein>
<name>A0A840XA11_9MICO</name>